<organism evidence="1 2">
    <name type="scientific">Arthrobacter mangrovi</name>
    <dbReference type="NCBI Taxonomy" id="2966350"/>
    <lineage>
        <taxon>Bacteria</taxon>
        <taxon>Bacillati</taxon>
        <taxon>Actinomycetota</taxon>
        <taxon>Actinomycetes</taxon>
        <taxon>Micrococcales</taxon>
        <taxon>Micrococcaceae</taxon>
        <taxon>Arthrobacter</taxon>
    </lineage>
</organism>
<accession>A0ABQ5MPV1</accession>
<sequence length="66" mass="7364">MHAVDYADHLAVQRRDRPKIFDEPLDVEAGIGMRHQNILRDVEAPAAAFPARAKGRLTGGREEIKS</sequence>
<protein>
    <submittedName>
        <fullName evidence="1">Uncharacterized protein</fullName>
    </submittedName>
</protein>
<dbReference type="EMBL" id="BRVS01000002">
    <property type="protein sequence ID" value="GLB66012.1"/>
    <property type="molecule type" value="Genomic_DNA"/>
</dbReference>
<comment type="caution">
    <text evidence="1">The sequence shown here is derived from an EMBL/GenBank/DDBJ whole genome shotgun (WGS) entry which is preliminary data.</text>
</comment>
<gene>
    <name evidence="1" type="ORF">AHIS1636_04510</name>
</gene>
<evidence type="ECO:0000313" key="1">
    <source>
        <dbReference type="EMBL" id="GLB66012.1"/>
    </source>
</evidence>
<dbReference type="Proteomes" id="UP001209654">
    <property type="component" value="Unassembled WGS sequence"/>
</dbReference>
<reference evidence="1 2" key="1">
    <citation type="journal article" date="2023" name="Int. J. Syst. Evol. Microbiol.">
        <title>Arthrobacter mangrovi sp. nov., an actinobacterium isolated from the rhizosphere of a mangrove.</title>
        <authorList>
            <person name="Hamada M."/>
            <person name="Saitou S."/>
            <person name="Enomoto N."/>
            <person name="Nanri K."/>
            <person name="Hidaka K."/>
            <person name="Miura T."/>
            <person name="Tamura T."/>
        </authorList>
    </citation>
    <scope>NUCLEOTIDE SEQUENCE [LARGE SCALE GENOMIC DNA]</scope>
    <source>
        <strain evidence="1 2">NBRC 112813</strain>
    </source>
</reference>
<keyword evidence="2" id="KW-1185">Reference proteome</keyword>
<proteinExistence type="predicted"/>
<name>A0ABQ5MPV1_9MICC</name>
<evidence type="ECO:0000313" key="2">
    <source>
        <dbReference type="Proteomes" id="UP001209654"/>
    </source>
</evidence>